<dbReference type="InterPro" id="IPR036390">
    <property type="entry name" value="WH_DNA-bd_sf"/>
</dbReference>
<accession>A0ABT4CWN5</accession>
<evidence type="ECO:0000313" key="6">
    <source>
        <dbReference type="Proteomes" id="UP001078443"/>
    </source>
</evidence>
<dbReference type="InterPro" id="IPR001034">
    <property type="entry name" value="DeoR_HTH"/>
</dbReference>
<dbReference type="InterPro" id="IPR014036">
    <property type="entry name" value="DeoR-like_C"/>
</dbReference>
<comment type="caution">
    <text evidence="5">The sequence shown here is derived from an EMBL/GenBank/DDBJ whole genome shotgun (WGS) entry which is preliminary data.</text>
</comment>
<dbReference type="RefSeq" id="WP_268039657.1">
    <property type="nucleotide sequence ID" value="NZ_JAPQER010000001.1"/>
</dbReference>
<feature type="domain" description="HTH deoR-type" evidence="4">
    <location>
        <begin position="3"/>
        <end position="58"/>
    </location>
</feature>
<dbReference type="PANTHER" id="PTHR30363:SF44">
    <property type="entry name" value="AGA OPERON TRANSCRIPTIONAL REPRESSOR-RELATED"/>
    <property type="match status" value="1"/>
</dbReference>
<dbReference type="Pfam" id="PF00455">
    <property type="entry name" value="DeoRC"/>
    <property type="match status" value="1"/>
</dbReference>
<dbReference type="SMART" id="SM00420">
    <property type="entry name" value="HTH_DEOR"/>
    <property type="match status" value="1"/>
</dbReference>
<keyword evidence="6" id="KW-1185">Reference proteome</keyword>
<organism evidence="5 6">
    <name type="scientific">Clostridium aestuarii</name>
    <dbReference type="NCBI Taxonomy" id="338193"/>
    <lineage>
        <taxon>Bacteria</taxon>
        <taxon>Bacillati</taxon>
        <taxon>Bacillota</taxon>
        <taxon>Clostridia</taxon>
        <taxon>Eubacteriales</taxon>
        <taxon>Clostridiaceae</taxon>
        <taxon>Clostridium</taxon>
    </lineage>
</organism>
<name>A0ABT4CWN5_9CLOT</name>
<dbReference type="SUPFAM" id="SSF46785">
    <property type="entry name" value="Winged helix' DNA-binding domain"/>
    <property type="match status" value="1"/>
</dbReference>
<keyword evidence="3" id="KW-0804">Transcription</keyword>
<evidence type="ECO:0000313" key="5">
    <source>
        <dbReference type="EMBL" id="MCY6483409.1"/>
    </source>
</evidence>
<dbReference type="InterPro" id="IPR037171">
    <property type="entry name" value="NagB/RpiA_transferase-like"/>
</dbReference>
<protein>
    <submittedName>
        <fullName evidence="5">DeoR/GlpR family DNA-binding transcription regulator</fullName>
    </submittedName>
</protein>
<evidence type="ECO:0000256" key="3">
    <source>
        <dbReference type="ARBA" id="ARBA00023163"/>
    </source>
</evidence>
<dbReference type="PANTHER" id="PTHR30363">
    <property type="entry name" value="HTH-TYPE TRANSCRIPTIONAL REGULATOR SRLR-RELATED"/>
    <property type="match status" value="1"/>
</dbReference>
<dbReference type="PROSITE" id="PS51000">
    <property type="entry name" value="HTH_DEOR_2"/>
    <property type="match status" value="1"/>
</dbReference>
<dbReference type="Gene3D" id="1.10.10.10">
    <property type="entry name" value="Winged helix-like DNA-binding domain superfamily/Winged helix DNA-binding domain"/>
    <property type="match status" value="1"/>
</dbReference>
<dbReference type="InterPro" id="IPR036388">
    <property type="entry name" value="WH-like_DNA-bd_sf"/>
</dbReference>
<dbReference type="GO" id="GO:0003677">
    <property type="term" value="F:DNA binding"/>
    <property type="evidence" value="ECO:0007669"/>
    <property type="project" value="UniProtKB-KW"/>
</dbReference>
<sequence length="255" mass="28628">MLAVDRLKKIEELLIENGSVIISNLSELLNVSEETIRRDLEKLGKKNKLKRVRGGAYLSETSDNEVPIRIREKIFLEEKQLIGEKCIELIDEGDCVMLDSSTTALYIAKNLNTSKKKCTVITNSLKIASEFENSKNVKVICLGGTLRKSTSSFVGYITTDSLQRLSADKSFISCSSISADFGVTDNHELEATVRKCMLTNSMKKCLVVDYTKFDSPSVNQICKLNDLDMIITDRKIPKKYKDILMKNEIEIVIVG</sequence>
<dbReference type="PROSITE" id="PS00894">
    <property type="entry name" value="HTH_DEOR_1"/>
    <property type="match status" value="1"/>
</dbReference>
<dbReference type="Proteomes" id="UP001078443">
    <property type="component" value="Unassembled WGS sequence"/>
</dbReference>
<dbReference type="Gene3D" id="3.40.50.1360">
    <property type="match status" value="1"/>
</dbReference>
<gene>
    <name evidence="5" type="ORF">OW763_03435</name>
</gene>
<dbReference type="InterPro" id="IPR018356">
    <property type="entry name" value="Tscrpt_reg_HTH_DeoR_CS"/>
</dbReference>
<reference evidence="5" key="1">
    <citation type="submission" date="2022-12" db="EMBL/GenBank/DDBJ databases">
        <authorList>
            <person name="Wang J."/>
        </authorList>
    </citation>
    <scope>NUCLEOTIDE SEQUENCE</scope>
    <source>
        <strain evidence="5">HY-45-18</strain>
    </source>
</reference>
<evidence type="ECO:0000256" key="2">
    <source>
        <dbReference type="ARBA" id="ARBA00023125"/>
    </source>
</evidence>
<dbReference type="EMBL" id="JAPQER010000001">
    <property type="protein sequence ID" value="MCY6483409.1"/>
    <property type="molecule type" value="Genomic_DNA"/>
</dbReference>
<evidence type="ECO:0000256" key="1">
    <source>
        <dbReference type="ARBA" id="ARBA00023015"/>
    </source>
</evidence>
<dbReference type="SMART" id="SM01134">
    <property type="entry name" value="DeoRC"/>
    <property type="match status" value="1"/>
</dbReference>
<keyword evidence="1" id="KW-0805">Transcription regulation</keyword>
<keyword evidence="2 5" id="KW-0238">DNA-binding</keyword>
<dbReference type="PRINTS" id="PR00037">
    <property type="entry name" value="HTHLACR"/>
</dbReference>
<evidence type="ECO:0000259" key="4">
    <source>
        <dbReference type="PROSITE" id="PS51000"/>
    </source>
</evidence>
<dbReference type="Pfam" id="PF08220">
    <property type="entry name" value="HTH_DeoR"/>
    <property type="match status" value="1"/>
</dbReference>
<dbReference type="InterPro" id="IPR050313">
    <property type="entry name" value="Carb_Metab_HTH_regulators"/>
</dbReference>
<dbReference type="SUPFAM" id="SSF100950">
    <property type="entry name" value="NagB/RpiA/CoA transferase-like"/>
    <property type="match status" value="1"/>
</dbReference>
<proteinExistence type="predicted"/>